<reference evidence="3" key="1">
    <citation type="submission" date="2016-10" db="EMBL/GenBank/DDBJ databases">
        <authorList>
            <person name="Varghese N."/>
            <person name="Submissions S."/>
        </authorList>
    </citation>
    <scope>NUCLEOTIDE SEQUENCE [LARGE SCALE GENOMIC DNA]</scope>
    <source>
        <strain evidence="3">CGMCC 4.2126</strain>
    </source>
</reference>
<dbReference type="EMBL" id="FOQY01000002">
    <property type="protein sequence ID" value="SFI32574.1"/>
    <property type="molecule type" value="Genomic_DNA"/>
</dbReference>
<evidence type="ECO:0000313" key="3">
    <source>
        <dbReference type="Proteomes" id="UP000199111"/>
    </source>
</evidence>
<name>A0A1I3HA27_9ACTN</name>
<protein>
    <submittedName>
        <fullName evidence="2">Uncharacterized protein</fullName>
    </submittedName>
</protein>
<dbReference type="AlphaFoldDB" id="A0A1I3HA27"/>
<evidence type="ECO:0000313" key="2">
    <source>
        <dbReference type="EMBL" id="SFI32574.1"/>
    </source>
</evidence>
<feature type="region of interest" description="Disordered" evidence="1">
    <location>
        <begin position="52"/>
        <end position="77"/>
    </location>
</feature>
<proteinExistence type="predicted"/>
<keyword evidence="3" id="KW-1185">Reference proteome</keyword>
<accession>A0A1I3HA27</accession>
<organism evidence="2 3">
    <name type="scientific">Streptosporangium canum</name>
    <dbReference type="NCBI Taxonomy" id="324952"/>
    <lineage>
        <taxon>Bacteria</taxon>
        <taxon>Bacillati</taxon>
        <taxon>Actinomycetota</taxon>
        <taxon>Actinomycetes</taxon>
        <taxon>Streptosporangiales</taxon>
        <taxon>Streptosporangiaceae</taxon>
        <taxon>Streptosporangium</taxon>
    </lineage>
</organism>
<gene>
    <name evidence="2" type="ORF">SAMN05216275_102419</name>
</gene>
<dbReference type="Proteomes" id="UP000199111">
    <property type="component" value="Unassembled WGS sequence"/>
</dbReference>
<sequence length="77" mass="8165">MRLSRMMAGTSVMASSIRCSPGRSLWAGAAQAGLAPGGDRWEPGLLQGFWRAGRRGSHPRAGAGSWSVRARSGRPTR</sequence>
<evidence type="ECO:0000256" key="1">
    <source>
        <dbReference type="SAM" id="MobiDB-lite"/>
    </source>
</evidence>